<dbReference type="RefSeq" id="WP_220248722.1">
    <property type="nucleotide sequence ID" value="NZ_JAICCF010000001.1"/>
</dbReference>
<dbReference type="InterPro" id="IPR022273">
    <property type="entry name" value="PRTRC_protein-E"/>
</dbReference>
<dbReference type="EMBL" id="JAICCF010000001">
    <property type="protein sequence ID" value="MBW8683503.1"/>
    <property type="molecule type" value="Genomic_DNA"/>
</dbReference>
<comment type="caution">
    <text evidence="2">The sequence shown here is derived from an EMBL/GenBank/DDBJ whole genome shotgun (WGS) entry which is preliminary data.</text>
</comment>
<feature type="domain" description="ParB-related ThiF-related cassette protein E" evidence="1">
    <location>
        <begin position="1"/>
        <end position="177"/>
    </location>
</feature>
<dbReference type="Proteomes" id="UP000812961">
    <property type="component" value="Unassembled WGS sequence"/>
</dbReference>
<sequence length="232" mass="25959">MQTNFFSLMARLSATGNIIITINLDNPEKLKVLVFHGDDEAGSNKQQAIEPLIFSASPADLDDLFFSDIEAPVTATESLRLLNKESHLKSVEAAKAKIANNSVSKTSIAKAEVKKEESHAEKKFNQAMTQIQELKGKERFREALGKLPQLLKDHPDKEESLKSTKTDLMELMEEQEFNATMQEVEELELKGLFSDAVRKLPSLLDYPSKEQIIRNTHAALMAKLNENTLFAA</sequence>
<gene>
    <name evidence="2" type="ORF">K1Y79_04075</name>
</gene>
<keyword evidence="3" id="KW-1185">Reference proteome</keyword>
<proteinExistence type="predicted"/>
<name>A0ABS7GAE1_9BACT</name>
<evidence type="ECO:0000259" key="1">
    <source>
        <dbReference type="Pfam" id="PF19556"/>
    </source>
</evidence>
<evidence type="ECO:0000313" key="3">
    <source>
        <dbReference type="Proteomes" id="UP000812961"/>
    </source>
</evidence>
<protein>
    <recommendedName>
        <fullName evidence="1">ParB-related ThiF-related cassette protein E domain-containing protein</fullName>
    </recommendedName>
</protein>
<organism evidence="2 3">
    <name type="scientific">Chitinophaga rhizophila</name>
    <dbReference type="NCBI Taxonomy" id="2866212"/>
    <lineage>
        <taxon>Bacteria</taxon>
        <taxon>Pseudomonadati</taxon>
        <taxon>Bacteroidota</taxon>
        <taxon>Chitinophagia</taxon>
        <taxon>Chitinophagales</taxon>
        <taxon>Chitinophagaceae</taxon>
        <taxon>Chitinophaga</taxon>
    </lineage>
</organism>
<evidence type="ECO:0000313" key="2">
    <source>
        <dbReference type="EMBL" id="MBW8683503.1"/>
    </source>
</evidence>
<reference evidence="2 3" key="1">
    <citation type="submission" date="2021-08" db="EMBL/GenBank/DDBJ databases">
        <title>The genome sequence of Chitinophaga sp. B61.</title>
        <authorList>
            <person name="Zhang X."/>
        </authorList>
    </citation>
    <scope>NUCLEOTIDE SEQUENCE [LARGE SCALE GENOMIC DNA]</scope>
    <source>
        <strain evidence="2 3">B61</strain>
    </source>
</reference>
<dbReference type="Pfam" id="PF19556">
    <property type="entry name" value="PRTRC_E"/>
    <property type="match status" value="1"/>
</dbReference>
<accession>A0ABS7GAE1</accession>